<proteinExistence type="predicted"/>
<evidence type="ECO:0000256" key="1">
    <source>
        <dbReference type="ARBA" id="ARBA00022649"/>
    </source>
</evidence>
<dbReference type="Pfam" id="PF05016">
    <property type="entry name" value="ParE_toxin"/>
    <property type="match status" value="1"/>
</dbReference>
<dbReference type="InterPro" id="IPR007712">
    <property type="entry name" value="RelE/ParE_toxin"/>
</dbReference>
<dbReference type="SUPFAM" id="SSF143011">
    <property type="entry name" value="RelE-like"/>
    <property type="match status" value="1"/>
</dbReference>
<protein>
    <submittedName>
        <fullName evidence="2">Addiction module toxin, RelE/StbE family</fullName>
    </submittedName>
</protein>
<dbReference type="RefSeq" id="WP_091523992.1">
    <property type="nucleotide sequence ID" value="NZ_FOVI01000015.1"/>
</dbReference>
<evidence type="ECO:0000313" key="3">
    <source>
        <dbReference type="Proteomes" id="UP000199036"/>
    </source>
</evidence>
<dbReference type="EMBL" id="FOVI01000015">
    <property type="protein sequence ID" value="SFN96236.1"/>
    <property type="molecule type" value="Genomic_DNA"/>
</dbReference>
<sequence length="97" mass="11761">MVFKVIVSKRAQQEIENAIAYYNEINKSLAQRFYNAVETNYKKLETNPYFQNRYKEFRAIPLNKFPFLIFYHVDEDKHIIKILSCFHTSRSTKKYPE</sequence>
<dbReference type="Gene3D" id="3.30.2310.20">
    <property type="entry name" value="RelE-like"/>
    <property type="match status" value="1"/>
</dbReference>
<dbReference type="OrthoDB" id="595476at2"/>
<reference evidence="3" key="1">
    <citation type="submission" date="2016-10" db="EMBL/GenBank/DDBJ databases">
        <authorList>
            <person name="Varghese N."/>
            <person name="Submissions S."/>
        </authorList>
    </citation>
    <scope>NUCLEOTIDE SEQUENCE [LARGE SCALE GENOMIC DNA]</scope>
    <source>
        <strain evidence="3">DS-12</strain>
    </source>
</reference>
<keyword evidence="3" id="KW-1185">Reference proteome</keyword>
<name>A0A1I5DAS9_9FLAO</name>
<organism evidence="2 3">
    <name type="scientific">Paenimyroides ummariense</name>
    <dbReference type="NCBI Taxonomy" id="913024"/>
    <lineage>
        <taxon>Bacteria</taxon>
        <taxon>Pseudomonadati</taxon>
        <taxon>Bacteroidota</taxon>
        <taxon>Flavobacteriia</taxon>
        <taxon>Flavobacteriales</taxon>
        <taxon>Flavobacteriaceae</taxon>
        <taxon>Paenimyroides</taxon>
    </lineage>
</organism>
<evidence type="ECO:0000313" key="2">
    <source>
        <dbReference type="EMBL" id="SFN96236.1"/>
    </source>
</evidence>
<keyword evidence="1" id="KW-1277">Toxin-antitoxin system</keyword>
<dbReference type="Proteomes" id="UP000199036">
    <property type="component" value="Unassembled WGS sequence"/>
</dbReference>
<dbReference type="STRING" id="913024.SAMN05421741_11521"/>
<gene>
    <name evidence="2" type="ORF">SAMN05421741_11521</name>
</gene>
<accession>A0A1I5DAS9</accession>
<dbReference type="InterPro" id="IPR035093">
    <property type="entry name" value="RelE/ParE_toxin_dom_sf"/>
</dbReference>
<dbReference type="AlphaFoldDB" id="A0A1I5DAS9"/>